<dbReference type="EMBL" id="JANPWB010000011">
    <property type="protein sequence ID" value="KAJ1122392.1"/>
    <property type="molecule type" value="Genomic_DNA"/>
</dbReference>
<sequence length="160" mass="17489">MGATPGLEEAVHESGGEPRAATLRLGGRKFHIRTFRAKDLSATDFGEYVRAQAKTIASARIPGSSGNLYIRTRLQENGDANSSGNLYVRTRLQGNRDAESRSLRCLSTVTLRLLPHVSPGKRRRSILRCDFSNVNNPSRVCLQGNGDAAYASERASKKTQ</sequence>
<reference evidence="1" key="1">
    <citation type="journal article" date="2022" name="bioRxiv">
        <title>Sequencing and chromosome-scale assembly of the giantPleurodeles waltlgenome.</title>
        <authorList>
            <person name="Brown T."/>
            <person name="Elewa A."/>
            <person name="Iarovenko S."/>
            <person name="Subramanian E."/>
            <person name="Araus A.J."/>
            <person name="Petzold A."/>
            <person name="Susuki M."/>
            <person name="Suzuki K.-i.T."/>
            <person name="Hayashi T."/>
            <person name="Toyoda A."/>
            <person name="Oliveira C."/>
            <person name="Osipova E."/>
            <person name="Leigh N.D."/>
            <person name="Simon A."/>
            <person name="Yun M.H."/>
        </authorList>
    </citation>
    <scope>NUCLEOTIDE SEQUENCE</scope>
    <source>
        <strain evidence="1">20211129_DDA</strain>
        <tissue evidence="1">Liver</tissue>
    </source>
</reference>
<evidence type="ECO:0000313" key="1">
    <source>
        <dbReference type="EMBL" id="KAJ1122392.1"/>
    </source>
</evidence>
<comment type="caution">
    <text evidence="1">The sequence shown here is derived from an EMBL/GenBank/DDBJ whole genome shotgun (WGS) entry which is preliminary data.</text>
</comment>
<dbReference type="Proteomes" id="UP001066276">
    <property type="component" value="Chromosome 7"/>
</dbReference>
<dbReference type="AlphaFoldDB" id="A0AAV7P520"/>
<organism evidence="1 2">
    <name type="scientific">Pleurodeles waltl</name>
    <name type="common">Iberian ribbed newt</name>
    <dbReference type="NCBI Taxonomy" id="8319"/>
    <lineage>
        <taxon>Eukaryota</taxon>
        <taxon>Metazoa</taxon>
        <taxon>Chordata</taxon>
        <taxon>Craniata</taxon>
        <taxon>Vertebrata</taxon>
        <taxon>Euteleostomi</taxon>
        <taxon>Amphibia</taxon>
        <taxon>Batrachia</taxon>
        <taxon>Caudata</taxon>
        <taxon>Salamandroidea</taxon>
        <taxon>Salamandridae</taxon>
        <taxon>Pleurodelinae</taxon>
        <taxon>Pleurodeles</taxon>
    </lineage>
</organism>
<keyword evidence="2" id="KW-1185">Reference proteome</keyword>
<evidence type="ECO:0000313" key="2">
    <source>
        <dbReference type="Proteomes" id="UP001066276"/>
    </source>
</evidence>
<proteinExistence type="predicted"/>
<accession>A0AAV7P520</accession>
<protein>
    <submittedName>
        <fullName evidence="1">Uncharacterized protein</fullName>
    </submittedName>
</protein>
<gene>
    <name evidence="1" type="ORF">NDU88_000881</name>
</gene>
<name>A0AAV7P520_PLEWA</name>